<dbReference type="Pfam" id="PF00176">
    <property type="entry name" value="SNF2-rel_dom"/>
    <property type="match status" value="1"/>
</dbReference>
<dbReference type="GO" id="GO:0005524">
    <property type="term" value="F:ATP binding"/>
    <property type="evidence" value="ECO:0007669"/>
    <property type="project" value="InterPro"/>
</dbReference>
<keyword evidence="1" id="KW-0378">Hydrolase</keyword>
<evidence type="ECO:0000259" key="3">
    <source>
        <dbReference type="PROSITE" id="PS51192"/>
    </source>
</evidence>
<dbReference type="InterPro" id="IPR027417">
    <property type="entry name" value="P-loop_NTPase"/>
</dbReference>
<dbReference type="Pfam" id="PF12419">
    <property type="entry name" value="DUF3670"/>
    <property type="match status" value="1"/>
</dbReference>
<keyword evidence="5" id="KW-0347">Helicase</keyword>
<dbReference type="PROSITE" id="PS51192">
    <property type="entry name" value="HELICASE_ATP_BIND_1"/>
    <property type="match status" value="1"/>
</dbReference>
<feature type="region of interest" description="Disordered" evidence="2">
    <location>
        <begin position="580"/>
        <end position="603"/>
    </location>
</feature>
<dbReference type="PANTHER" id="PTHR45629">
    <property type="entry name" value="SNF2/RAD54 FAMILY MEMBER"/>
    <property type="match status" value="1"/>
</dbReference>
<evidence type="ECO:0000256" key="2">
    <source>
        <dbReference type="SAM" id="MobiDB-lite"/>
    </source>
</evidence>
<dbReference type="GO" id="GO:0004386">
    <property type="term" value="F:helicase activity"/>
    <property type="evidence" value="ECO:0007669"/>
    <property type="project" value="UniProtKB-KW"/>
</dbReference>
<comment type="caution">
    <text evidence="5">The sequence shown here is derived from an EMBL/GenBank/DDBJ whole genome shotgun (WGS) entry which is preliminary data.</text>
</comment>
<feature type="domain" description="Helicase C-terminal" evidence="4">
    <location>
        <begin position="927"/>
        <end position="1083"/>
    </location>
</feature>
<dbReference type="Gene3D" id="3.40.50.10810">
    <property type="entry name" value="Tandem AAA-ATPase domain"/>
    <property type="match status" value="1"/>
</dbReference>
<evidence type="ECO:0000313" key="6">
    <source>
        <dbReference type="Proteomes" id="UP001071478"/>
    </source>
</evidence>
<dbReference type="SMART" id="SM00490">
    <property type="entry name" value="HELICc"/>
    <property type="match status" value="1"/>
</dbReference>
<dbReference type="GO" id="GO:0016787">
    <property type="term" value="F:hydrolase activity"/>
    <property type="evidence" value="ECO:0007669"/>
    <property type="project" value="UniProtKB-KW"/>
</dbReference>
<gene>
    <name evidence="5" type="ORF">OS129_07215</name>
</gene>
<keyword evidence="5" id="KW-0067">ATP-binding</keyword>
<reference evidence="5" key="1">
    <citation type="submission" date="2022-11" db="EMBL/GenBank/DDBJ databases">
        <title>Corynebacterium sp. isolated from Penguins.</title>
        <authorList>
            <person name="Sedlar K."/>
            <person name="Svec P."/>
        </authorList>
    </citation>
    <scope>NUCLEOTIDE SEQUENCE</scope>
    <source>
        <strain evidence="5">P7374</strain>
    </source>
</reference>
<dbReference type="Proteomes" id="UP001071478">
    <property type="component" value="Unassembled WGS sequence"/>
</dbReference>
<dbReference type="Pfam" id="PF00271">
    <property type="entry name" value="Helicase_C"/>
    <property type="match status" value="1"/>
</dbReference>
<dbReference type="InterPro" id="IPR001650">
    <property type="entry name" value="Helicase_C-like"/>
</dbReference>
<proteinExistence type="predicted"/>
<feature type="region of interest" description="Disordered" evidence="2">
    <location>
        <begin position="1099"/>
        <end position="1119"/>
    </location>
</feature>
<dbReference type="CDD" id="cd18793">
    <property type="entry name" value="SF2_C_SNF"/>
    <property type="match status" value="1"/>
</dbReference>
<evidence type="ECO:0000313" key="5">
    <source>
        <dbReference type="EMBL" id="MCX7468662.1"/>
    </source>
</evidence>
<dbReference type="InterPro" id="IPR050496">
    <property type="entry name" value="SNF2_RAD54_helicase_repair"/>
</dbReference>
<dbReference type="InterPro" id="IPR000330">
    <property type="entry name" value="SNF2_N"/>
</dbReference>
<dbReference type="GO" id="GO:0015616">
    <property type="term" value="F:DNA translocase activity"/>
    <property type="evidence" value="ECO:0007669"/>
    <property type="project" value="TreeGrafter"/>
</dbReference>
<evidence type="ECO:0000256" key="1">
    <source>
        <dbReference type="ARBA" id="ARBA00022801"/>
    </source>
</evidence>
<dbReference type="AlphaFoldDB" id="A0A9Q4C8H0"/>
<dbReference type="InterPro" id="IPR049730">
    <property type="entry name" value="SNF2/RAD54-like_C"/>
</dbReference>
<name>A0A9Q4C8H0_9CORY</name>
<dbReference type="SUPFAM" id="SSF52540">
    <property type="entry name" value="P-loop containing nucleoside triphosphate hydrolases"/>
    <property type="match status" value="2"/>
</dbReference>
<feature type="domain" description="Helicase ATP-binding" evidence="3">
    <location>
        <begin position="625"/>
        <end position="797"/>
    </location>
</feature>
<dbReference type="EMBL" id="JAPMKU010000003">
    <property type="protein sequence ID" value="MCX7468662.1"/>
    <property type="molecule type" value="Genomic_DNA"/>
</dbReference>
<sequence>MTPTPTHLVHGLWCRDSGLHLWIEQVEGHRVVGPDAVPSGTLPAVLEVALTGRSFRHRVPVILQTPKQRRVSLTVPTAAFTPEQAVELLAQLGPLDQPGPAVGRRQRAAVAPDLLWLIRLYLGLERFVRAGRVSLRCRWDDGQWWPEWQLVMGADEAMWLTAMAAAAPRILTVNASAAVAEEIAGVLPHWIALAYLDGVTPGSPDREPHPFVRALLAGEAFHRGNARLVAGLTEWRGSLDRERIELVFVVEEPVTTDRDHGNVPPSGQGDVRGTGLSRAPAARRTVTALRGLADTTDRTPAGEEPVGDPWRIRVCVRKDGGTPEPFRRGIWPVEIWQKLSDRHRRAVRISELLDDSRFGTGLRGGAPGEDDGDWDVALTGGQILTFIEKDAEALRKEGFLVMLPASWSRQEVGLKVSTSSPQDPGVVGSTHRRFGLDQIVGYDWRLSLGDTVLEPEEMAELVNSRDGLIKLRGNWVVADGKSVARVAKYVSQLVRAGEGHLREEVERHREALATAKMSGTGNIPELEKALAEAERALAEENGTSGVLSAAELRKLALENSAEDDTPVEFTATGWHARLMGDTVGTGDRDTEPAVPEQPAPVRVPVPDTVHAELRPYQRRGVDWLHWMSRAGLGAVLADDMGLGKTLQLLTLTAVEKTEAESAQGRECGGEFGPTLIVAPNAVLANWAAEAHRFVPSLKVIVHHGGSRLKGDAFIGAVADADIVVTSYGTVNRDRELLGGVEWWRVVLDEAQHIKNSATAVSRAVRSLASRHRVALTGTPVENRLSELRSIMDYCNPGVLGSANFFRNHYANAIEKYGDEEMSERLRTFTAPFILRRVKTDPAVIDDLPEKNETILRVPMTAEQAALYQSYVNNVKEKLAGAEATARRGLVLAAITRTKQICNHPAHYLADGSPVSLRGGRRSGKVAALMDLLDRTTAAGERTIVFTQYRAFGTILAPYLSSRLDREIPFLHGGLTRARRDRMVTDFQSPEGPPVMIVSLKAGGTGLNLTAANVVVHMDRWWNPAVENQATDRAYRIGQLRDVRVYMMVTEGTVEESIQEVLEGKRRLAGSVIGGGEGWITELSDEELAELFSYRGRVGARGSRAADPPTGPVTLKEEDE</sequence>
<organism evidence="5 6">
    <name type="scientific">Corynebacterium pygosceleis</name>
    <dbReference type="NCBI Taxonomy" id="2800406"/>
    <lineage>
        <taxon>Bacteria</taxon>
        <taxon>Bacillati</taxon>
        <taxon>Actinomycetota</taxon>
        <taxon>Actinomycetes</taxon>
        <taxon>Mycobacteriales</taxon>
        <taxon>Corynebacteriaceae</taxon>
        <taxon>Corynebacterium</taxon>
    </lineage>
</organism>
<accession>A0A9Q4C8H0</accession>
<keyword evidence="5" id="KW-0547">Nucleotide-binding</keyword>
<dbReference type="InterPro" id="IPR038718">
    <property type="entry name" value="SNF2-like_sf"/>
</dbReference>
<dbReference type="InterPro" id="IPR014001">
    <property type="entry name" value="Helicase_ATP-bd"/>
</dbReference>
<feature type="region of interest" description="Disordered" evidence="2">
    <location>
        <begin position="256"/>
        <end position="280"/>
    </location>
</feature>
<dbReference type="PANTHER" id="PTHR45629:SF7">
    <property type="entry name" value="DNA EXCISION REPAIR PROTEIN ERCC-6-RELATED"/>
    <property type="match status" value="1"/>
</dbReference>
<evidence type="ECO:0000259" key="4">
    <source>
        <dbReference type="PROSITE" id="PS51194"/>
    </source>
</evidence>
<dbReference type="SMART" id="SM00487">
    <property type="entry name" value="DEXDc"/>
    <property type="match status" value="1"/>
</dbReference>
<dbReference type="PROSITE" id="PS51194">
    <property type="entry name" value="HELICASE_CTER"/>
    <property type="match status" value="1"/>
</dbReference>
<protein>
    <submittedName>
        <fullName evidence="5">DEAD/DEAH box helicase</fullName>
    </submittedName>
</protein>
<dbReference type="Gene3D" id="3.40.50.300">
    <property type="entry name" value="P-loop containing nucleotide triphosphate hydrolases"/>
    <property type="match status" value="1"/>
</dbReference>
<dbReference type="InterPro" id="IPR022138">
    <property type="entry name" value="DUF3670"/>
</dbReference>